<comment type="caution">
    <text evidence="1">The sequence shown here is derived from an EMBL/GenBank/DDBJ whole genome shotgun (WGS) entry which is preliminary data.</text>
</comment>
<gene>
    <name evidence="1" type="ORF">EDD61_1064</name>
</gene>
<dbReference type="Proteomes" id="UP000295773">
    <property type="component" value="Unassembled WGS sequence"/>
</dbReference>
<organism evidence="1 2">
    <name type="scientific">Longicatena caecimuris</name>
    <dbReference type="NCBI Taxonomy" id="1796635"/>
    <lineage>
        <taxon>Bacteria</taxon>
        <taxon>Bacillati</taxon>
        <taxon>Bacillota</taxon>
        <taxon>Erysipelotrichia</taxon>
        <taxon>Erysipelotrichales</taxon>
        <taxon>Erysipelotrichaceae</taxon>
        <taxon>Longicatena</taxon>
    </lineage>
</organism>
<dbReference type="RefSeq" id="WP_132224284.1">
    <property type="nucleotide sequence ID" value="NZ_JANKBG010000005.1"/>
</dbReference>
<dbReference type="EMBL" id="SMBP01000006">
    <property type="protein sequence ID" value="TCU60496.1"/>
    <property type="molecule type" value="Genomic_DNA"/>
</dbReference>
<evidence type="ECO:0000313" key="2">
    <source>
        <dbReference type="Proteomes" id="UP000295773"/>
    </source>
</evidence>
<name>A0A4R3TGK7_9FIRM</name>
<reference evidence="1 2" key="1">
    <citation type="submission" date="2019-03" db="EMBL/GenBank/DDBJ databases">
        <title>Genomic Encyclopedia of Type Strains, Phase IV (KMG-IV): sequencing the most valuable type-strain genomes for metagenomic binning, comparative biology and taxonomic classification.</title>
        <authorList>
            <person name="Goeker M."/>
        </authorList>
    </citation>
    <scope>NUCLEOTIDE SEQUENCE [LARGE SCALE GENOMIC DNA]</scope>
    <source>
        <strain evidence="1 2">DSM 29481</strain>
    </source>
</reference>
<keyword evidence="2" id="KW-1185">Reference proteome</keyword>
<accession>A0A4R3TGK7</accession>
<proteinExistence type="predicted"/>
<evidence type="ECO:0000313" key="1">
    <source>
        <dbReference type="EMBL" id="TCU60496.1"/>
    </source>
</evidence>
<dbReference type="AlphaFoldDB" id="A0A4R3TGK7"/>
<protein>
    <submittedName>
        <fullName evidence="1">Uncharacterized protein</fullName>
    </submittedName>
</protein>
<sequence>MKKDKEQFKCLIYDLMMGSRNLEDYPVKESEVVTNEFEEGMYCDSAYNEVYDANRRVCERLDVEEDDDVECIISNLLGIAKHISMKMYDYGEYYANKTGDSNIDEIISFYERLSDGRKVKFMKLIYSIQNLIDSVDVVE</sequence>